<sequence>MTSTESIWMTRQQYTRLRNKLNALRSGLIVEVPDDLMDFDAKSSALQRRIRKIQNLLAKAVIGENPAGDPIAEPGMVLTIRYDATGETETFLLGRRGSEGADIKVYSMASPLGRAIAGARPGEQRIYSIPDETGRLVTLLEAVPYEMHLANGTRTQTAHRDLALTATH</sequence>
<dbReference type="InterPro" id="IPR036953">
    <property type="entry name" value="GreA/GreB_C_sf"/>
</dbReference>
<dbReference type="RefSeq" id="WP_065050906.1">
    <property type="nucleotide sequence ID" value="NZ_LZKW01000006.1"/>
</dbReference>
<accession>A0A853M5P9</accession>
<name>A0A853M5P9_9MYCO</name>
<dbReference type="EMBL" id="LZLG01000021">
    <property type="protein sequence ID" value="OBJ63696.1"/>
    <property type="molecule type" value="Genomic_DNA"/>
</dbReference>
<dbReference type="Pfam" id="PF01272">
    <property type="entry name" value="GreA_GreB"/>
    <property type="match status" value="1"/>
</dbReference>
<feature type="domain" description="Transcription elongation factor GreA/GreB C-terminal" evidence="1">
    <location>
        <begin position="73"/>
        <end position="132"/>
    </location>
</feature>
<dbReference type="GO" id="GO:0032784">
    <property type="term" value="P:regulation of DNA-templated transcription elongation"/>
    <property type="evidence" value="ECO:0007669"/>
    <property type="project" value="InterPro"/>
</dbReference>
<keyword evidence="2" id="KW-0251">Elongation factor</keyword>
<dbReference type="Gene3D" id="3.10.50.30">
    <property type="entry name" value="Transcription elongation factor, GreA/GreB, C-terminal domain"/>
    <property type="match status" value="1"/>
</dbReference>
<reference evidence="2 3" key="1">
    <citation type="submission" date="2016-06" db="EMBL/GenBank/DDBJ databases">
        <authorList>
            <person name="Sutton G."/>
            <person name="Brinkac L."/>
            <person name="Sanka R."/>
            <person name="Adams M."/>
            <person name="Lau E."/>
            <person name="Garcia-Basteiro A."/>
            <person name="Lopez-Varela E."/>
            <person name="Palencia S."/>
        </authorList>
    </citation>
    <scope>NUCLEOTIDE SEQUENCE [LARGE SCALE GENOMIC DNA]</scope>
    <source>
        <strain evidence="2 3">1164983.0</strain>
    </source>
</reference>
<comment type="caution">
    <text evidence="2">The sequence shown here is derived from an EMBL/GenBank/DDBJ whole genome shotgun (WGS) entry which is preliminary data.</text>
</comment>
<gene>
    <name evidence="2" type="ORF">A5628_22710</name>
</gene>
<keyword evidence="2" id="KW-0648">Protein biosynthesis</keyword>
<organism evidence="2 3">
    <name type="scientific">Mycobacterium colombiense</name>
    <dbReference type="NCBI Taxonomy" id="339268"/>
    <lineage>
        <taxon>Bacteria</taxon>
        <taxon>Bacillati</taxon>
        <taxon>Actinomycetota</taxon>
        <taxon>Actinomycetes</taxon>
        <taxon>Mycobacteriales</taxon>
        <taxon>Mycobacteriaceae</taxon>
        <taxon>Mycobacterium</taxon>
        <taxon>Mycobacterium avium complex (MAC)</taxon>
    </lineage>
</organism>
<dbReference type="GO" id="GO:0003677">
    <property type="term" value="F:DNA binding"/>
    <property type="evidence" value="ECO:0007669"/>
    <property type="project" value="InterPro"/>
</dbReference>
<protein>
    <submittedName>
        <fullName evidence="2">Transcription elongation factor GreA</fullName>
    </submittedName>
</protein>
<dbReference type="GO" id="GO:0003746">
    <property type="term" value="F:translation elongation factor activity"/>
    <property type="evidence" value="ECO:0007669"/>
    <property type="project" value="UniProtKB-KW"/>
</dbReference>
<evidence type="ECO:0000259" key="1">
    <source>
        <dbReference type="Pfam" id="PF01272"/>
    </source>
</evidence>
<evidence type="ECO:0000313" key="3">
    <source>
        <dbReference type="Proteomes" id="UP000093894"/>
    </source>
</evidence>
<proteinExistence type="predicted"/>
<dbReference type="SUPFAM" id="SSF54534">
    <property type="entry name" value="FKBP-like"/>
    <property type="match status" value="1"/>
</dbReference>
<dbReference type="Proteomes" id="UP000093894">
    <property type="component" value="Unassembled WGS sequence"/>
</dbReference>
<evidence type="ECO:0000313" key="2">
    <source>
        <dbReference type="EMBL" id="OBJ63696.1"/>
    </source>
</evidence>
<dbReference type="AlphaFoldDB" id="A0A853M5P9"/>
<dbReference type="InterPro" id="IPR001437">
    <property type="entry name" value="Tscrpt_elong_fac_GreA/B_C"/>
</dbReference>